<evidence type="ECO:0000313" key="1">
    <source>
        <dbReference type="EMBL" id="KKM23454.1"/>
    </source>
</evidence>
<sequence length="81" mass="9335">GRQGNVCMGNTSMDYDGFEFYEDIMGFVEQQFFRSVFTETHHNQLVNGNIVSVMKNNLEKLSFDDGLLIANKMTLNELYEV</sequence>
<reference evidence="1" key="1">
    <citation type="journal article" date="2015" name="Nature">
        <title>Complex archaea that bridge the gap between prokaryotes and eukaryotes.</title>
        <authorList>
            <person name="Spang A."/>
            <person name="Saw J.H."/>
            <person name="Jorgensen S.L."/>
            <person name="Zaremba-Niedzwiedzka K."/>
            <person name="Martijn J."/>
            <person name="Lind A.E."/>
            <person name="van Eijk R."/>
            <person name="Schleper C."/>
            <person name="Guy L."/>
            <person name="Ettema T.J."/>
        </authorList>
    </citation>
    <scope>NUCLEOTIDE SEQUENCE</scope>
</reference>
<organism evidence="1">
    <name type="scientific">marine sediment metagenome</name>
    <dbReference type="NCBI Taxonomy" id="412755"/>
    <lineage>
        <taxon>unclassified sequences</taxon>
        <taxon>metagenomes</taxon>
        <taxon>ecological metagenomes</taxon>
    </lineage>
</organism>
<name>A0A0F9ITY3_9ZZZZ</name>
<protein>
    <submittedName>
        <fullName evidence="1">Uncharacterized protein</fullName>
    </submittedName>
</protein>
<dbReference type="AlphaFoldDB" id="A0A0F9ITY3"/>
<dbReference type="EMBL" id="LAZR01013121">
    <property type="protein sequence ID" value="KKM23454.1"/>
    <property type="molecule type" value="Genomic_DNA"/>
</dbReference>
<accession>A0A0F9ITY3</accession>
<proteinExistence type="predicted"/>
<comment type="caution">
    <text evidence="1">The sequence shown here is derived from an EMBL/GenBank/DDBJ whole genome shotgun (WGS) entry which is preliminary data.</text>
</comment>
<gene>
    <name evidence="1" type="ORF">LCGC14_1615090</name>
</gene>
<feature type="non-terminal residue" evidence="1">
    <location>
        <position position="1"/>
    </location>
</feature>